<dbReference type="AlphaFoldDB" id="A0AAN7P2Y0"/>
<evidence type="ECO:0000313" key="3">
    <source>
        <dbReference type="EMBL" id="KAK4879340.1"/>
    </source>
</evidence>
<keyword evidence="2" id="KW-0732">Signal</keyword>
<gene>
    <name evidence="3" type="ORF">RN001_007486</name>
</gene>
<accession>A0AAN7P2Y0</accession>
<feature type="compositionally biased region" description="Basic and acidic residues" evidence="1">
    <location>
        <begin position="268"/>
        <end position="277"/>
    </location>
</feature>
<dbReference type="Proteomes" id="UP001353858">
    <property type="component" value="Unassembled WGS sequence"/>
</dbReference>
<evidence type="ECO:0000256" key="2">
    <source>
        <dbReference type="SAM" id="SignalP"/>
    </source>
</evidence>
<protein>
    <submittedName>
        <fullName evidence="3">Uncharacterized protein</fullName>
    </submittedName>
</protein>
<sequence length="963" mass="109154">MKLLLIVSLICVYVDGAPSLSENNKLPSRFTSNLNKQQTDVTSSLEPLPLNRRDTVTENKRKRCENCRNLRRCKVHQKCEICNVACKDVQLDTLQTPVIEDAPEDVVTDNNYTNTQLTNDSSSNSDRFYTVENIGAGPKHNMLARILNIPKNDDLGNLVVMEQLKEDSNTNESPVIIDTANVFKNNNAVPDLNAEIIQVDNEHTQVDPELRTKIEKEVNMAVEEKKRLMNDSKLTKDELGKIVSHAKTMFNRKSNREGLLNLRSRSILNKDNHDQSNESKQNVDTSKEKPLLGQKHLANRSLLKGKPFSIGQRRKLNEKNESNVTSSISAENASGQLNHQLESEEIKVPKVHKNENNSNETTSITRQFKELSNNQDSKEVDADDVLQLKQRNNNEHTLTPEKFSAILKSLEEKVEGIADLVRKTCRQPITTNSEAKSNNSPILKKQASESLIEEEAQADEKLPQKGETAFQNKLIDLGDKSTNTDDKVFLDDNLDATAISNNDEDEPLKTVFDDSLQKSPTVTTNSRFNNDGIDAEPNLTTENEESQKELPIESKLDLKSENVKEIDEKKLSSKELNVTDLNDDIPSSKSIREEEDKVMSDENGDDKINEKKIVHKDTKGTNAVKPLNILNDKPLKNNFRNKDESRLPIQKHKHFMHEPHQPPDIGQLFDRSAAHENPHHFLVDPISALNEQNDESLLDNEADNARTNLNNNDLSILQNDNLLKNTEHDTTALPLLEQRFAENAEKSKDNKHEHKLPADLNETERDVEEDNILNNSNLFSVIGKIIPQDAKSSDKVMFVGNSLQLPLNMKKDSDGSYQVSVDLKKLCPSCNNGMCDAKSTSVKNNIDDRKLLHKIKKRDVPKPDAFSDAFTNTHKKRKPFPIEKKKLIKIKRSIGSSLKLNNSTTYKLLNSLLNDSINNPNTLQKYSNYQNKIDKQNIDITQERINLVNNVLTWWKTFIEDQV</sequence>
<feature type="compositionally biased region" description="Polar residues" evidence="1">
    <location>
        <begin position="517"/>
        <end position="529"/>
    </location>
</feature>
<name>A0AAN7P2Y0_9COLE</name>
<evidence type="ECO:0000313" key="4">
    <source>
        <dbReference type="Proteomes" id="UP001353858"/>
    </source>
</evidence>
<comment type="caution">
    <text evidence="3">The sequence shown here is derived from an EMBL/GenBank/DDBJ whole genome shotgun (WGS) entry which is preliminary data.</text>
</comment>
<reference evidence="4" key="1">
    <citation type="submission" date="2023-01" db="EMBL/GenBank/DDBJ databases">
        <title>Key to firefly adult light organ development and bioluminescence: homeobox transcription factors regulate luciferase expression and transportation to peroxisome.</title>
        <authorList>
            <person name="Fu X."/>
        </authorList>
    </citation>
    <scope>NUCLEOTIDE SEQUENCE [LARGE SCALE GENOMIC DNA]</scope>
</reference>
<feature type="signal peptide" evidence="2">
    <location>
        <begin position="1"/>
        <end position="16"/>
    </location>
</feature>
<evidence type="ECO:0000256" key="1">
    <source>
        <dbReference type="SAM" id="MobiDB-lite"/>
    </source>
</evidence>
<feature type="compositionally biased region" description="Basic and acidic residues" evidence="1">
    <location>
        <begin position="590"/>
        <end position="604"/>
    </location>
</feature>
<feature type="region of interest" description="Disordered" evidence="1">
    <location>
        <begin position="577"/>
        <end position="604"/>
    </location>
</feature>
<feature type="region of interest" description="Disordered" evidence="1">
    <location>
        <begin position="498"/>
        <end position="556"/>
    </location>
</feature>
<keyword evidence="4" id="KW-1185">Reference proteome</keyword>
<feature type="chain" id="PRO_5042937046" evidence="2">
    <location>
        <begin position="17"/>
        <end position="963"/>
    </location>
</feature>
<feature type="region of interest" description="Disordered" evidence="1">
    <location>
        <begin position="267"/>
        <end position="338"/>
    </location>
</feature>
<feature type="compositionally biased region" description="Polar residues" evidence="1">
    <location>
        <begin position="322"/>
        <end position="338"/>
    </location>
</feature>
<feature type="compositionally biased region" description="Basic and acidic residues" evidence="1">
    <location>
        <begin position="507"/>
        <end position="516"/>
    </location>
</feature>
<proteinExistence type="predicted"/>
<organism evidence="3 4">
    <name type="scientific">Aquatica leii</name>
    <dbReference type="NCBI Taxonomy" id="1421715"/>
    <lineage>
        <taxon>Eukaryota</taxon>
        <taxon>Metazoa</taxon>
        <taxon>Ecdysozoa</taxon>
        <taxon>Arthropoda</taxon>
        <taxon>Hexapoda</taxon>
        <taxon>Insecta</taxon>
        <taxon>Pterygota</taxon>
        <taxon>Neoptera</taxon>
        <taxon>Endopterygota</taxon>
        <taxon>Coleoptera</taxon>
        <taxon>Polyphaga</taxon>
        <taxon>Elateriformia</taxon>
        <taxon>Elateroidea</taxon>
        <taxon>Lampyridae</taxon>
        <taxon>Luciolinae</taxon>
        <taxon>Aquatica</taxon>
    </lineage>
</organism>
<dbReference type="EMBL" id="JARPUR010000003">
    <property type="protein sequence ID" value="KAK4879340.1"/>
    <property type="molecule type" value="Genomic_DNA"/>
</dbReference>
<feature type="compositionally biased region" description="Polar residues" evidence="1">
    <location>
        <begin position="577"/>
        <end position="589"/>
    </location>
</feature>
<feature type="compositionally biased region" description="Basic and acidic residues" evidence="1">
    <location>
        <begin position="545"/>
        <end position="556"/>
    </location>
</feature>